<protein>
    <submittedName>
        <fullName evidence="1">Uncharacterized protein</fullName>
    </submittedName>
</protein>
<dbReference type="Proteomes" id="UP001229836">
    <property type="component" value="Chromosome"/>
</dbReference>
<dbReference type="EMBL" id="CP125669">
    <property type="protein sequence ID" value="WHP07663.1"/>
    <property type="molecule type" value="Genomic_DNA"/>
</dbReference>
<proteinExistence type="predicted"/>
<dbReference type="RefSeq" id="WP_283269331.1">
    <property type="nucleotide sequence ID" value="NZ_CP125669.1"/>
</dbReference>
<organism evidence="1 2">
    <name type="scientific">Acinetobacter corruptisaponis</name>
    <dbReference type="NCBI Taxonomy" id="3045147"/>
    <lineage>
        <taxon>Bacteria</taxon>
        <taxon>Pseudomonadati</taxon>
        <taxon>Pseudomonadota</taxon>
        <taxon>Gammaproteobacteria</taxon>
        <taxon>Moraxellales</taxon>
        <taxon>Moraxellaceae</taxon>
        <taxon>Acinetobacter</taxon>
    </lineage>
</organism>
<reference evidence="1 2" key="1">
    <citation type="submission" date="2023-05" db="EMBL/GenBank/DDBJ databases">
        <title>The complete genome of Acinetobacter sp. nov KCTC 92772.</title>
        <authorList>
            <person name="Zhou G."/>
        </authorList>
    </citation>
    <scope>NUCLEOTIDE SEQUENCE [LARGE SCALE GENOMIC DNA]</scope>
    <source>
        <strain evidence="1 2">KCTC 92772</strain>
    </source>
</reference>
<keyword evidence="2" id="KW-1185">Reference proteome</keyword>
<accession>A0ABY8S7K3</accession>
<name>A0ABY8S7K3_9GAMM</name>
<sequence>MSCLVTFSALELAYSPIRRYIDSALSKISRLALVGYHSIGAYSPLRAFFMRTISMRSHVMAKLWRDTFEYAGNLLSLSTNPLQLCHLNYLVVIGKAPSSIGAHTHA</sequence>
<evidence type="ECO:0000313" key="1">
    <source>
        <dbReference type="EMBL" id="WHP07663.1"/>
    </source>
</evidence>
<evidence type="ECO:0000313" key="2">
    <source>
        <dbReference type="Proteomes" id="UP001229836"/>
    </source>
</evidence>
<gene>
    <name evidence="1" type="ORF">QLH32_12150</name>
</gene>